<keyword evidence="1" id="KW-1133">Transmembrane helix</keyword>
<feature type="transmembrane region" description="Helical" evidence="1">
    <location>
        <begin position="130"/>
        <end position="148"/>
    </location>
</feature>
<evidence type="ECO:0000256" key="1">
    <source>
        <dbReference type="SAM" id="Phobius"/>
    </source>
</evidence>
<keyword evidence="3" id="KW-1185">Reference proteome</keyword>
<feature type="transmembrane region" description="Helical" evidence="1">
    <location>
        <begin position="324"/>
        <end position="346"/>
    </location>
</feature>
<feature type="transmembrane region" description="Helical" evidence="1">
    <location>
        <begin position="99"/>
        <end position="118"/>
    </location>
</feature>
<dbReference type="EMBL" id="JAJEQF010000020">
    <property type="protein sequence ID" value="MCC2167797.1"/>
    <property type="molecule type" value="Genomic_DNA"/>
</dbReference>
<comment type="caution">
    <text evidence="2">The sequence shown here is derived from an EMBL/GenBank/DDBJ whole genome shotgun (WGS) entry which is preliminary data.</text>
</comment>
<name>A0AAE3AXF2_9FIRM</name>
<keyword evidence="1" id="KW-0472">Membrane</keyword>
<dbReference type="InterPro" id="IPR018580">
    <property type="entry name" value="Uncharacterised_YfhO"/>
</dbReference>
<feature type="transmembrane region" description="Helical" evidence="1">
    <location>
        <begin position="440"/>
        <end position="460"/>
    </location>
</feature>
<dbReference type="Pfam" id="PF09586">
    <property type="entry name" value="YfhO"/>
    <property type="match status" value="1"/>
</dbReference>
<feature type="transmembrane region" description="Helical" evidence="1">
    <location>
        <begin position="191"/>
        <end position="212"/>
    </location>
</feature>
<feature type="transmembrane region" description="Helical" evidence="1">
    <location>
        <begin position="352"/>
        <end position="372"/>
    </location>
</feature>
<proteinExistence type="predicted"/>
<accession>A0AAE3AXF2</accession>
<organism evidence="2 3">
    <name type="scientific">Gallintestinimicrobium propionicum</name>
    <dbReference type="NCBI Taxonomy" id="2981770"/>
    <lineage>
        <taxon>Bacteria</taxon>
        <taxon>Bacillati</taxon>
        <taxon>Bacillota</taxon>
        <taxon>Clostridia</taxon>
        <taxon>Lachnospirales</taxon>
        <taxon>Lachnospiraceae</taxon>
        <taxon>Gallintestinimicrobium</taxon>
    </lineage>
</organism>
<feature type="transmembrane region" description="Helical" evidence="1">
    <location>
        <begin position="803"/>
        <end position="825"/>
    </location>
</feature>
<evidence type="ECO:0000313" key="3">
    <source>
        <dbReference type="Proteomes" id="UP001199355"/>
    </source>
</evidence>
<reference evidence="2 3" key="1">
    <citation type="submission" date="2021-10" db="EMBL/GenBank/DDBJ databases">
        <title>Anaerobic single-cell dispensing facilitates the cultivation of human gut bacteria.</title>
        <authorList>
            <person name="Afrizal A."/>
        </authorList>
    </citation>
    <scope>NUCLEOTIDE SEQUENCE [LARGE SCALE GENOMIC DNA]</scope>
    <source>
        <strain evidence="2 3">CLA-AA-H244</strain>
    </source>
</reference>
<feature type="transmembrane region" description="Helical" evidence="1">
    <location>
        <begin position="384"/>
        <end position="401"/>
    </location>
</feature>
<feature type="transmembrane region" description="Helical" evidence="1">
    <location>
        <begin position="224"/>
        <end position="247"/>
    </location>
</feature>
<dbReference type="AlphaFoldDB" id="A0AAE3AXF2"/>
<evidence type="ECO:0000313" key="2">
    <source>
        <dbReference type="EMBL" id="MCC2167797.1"/>
    </source>
</evidence>
<dbReference type="Proteomes" id="UP001199355">
    <property type="component" value="Unassembled WGS sequence"/>
</dbReference>
<protein>
    <submittedName>
        <fullName evidence="2">YfhO family protein</fullName>
    </submittedName>
</protein>
<keyword evidence="1" id="KW-0812">Transmembrane</keyword>
<feature type="transmembrane region" description="Helical" evidence="1">
    <location>
        <begin position="293"/>
        <end position="312"/>
    </location>
</feature>
<dbReference type="PANTHER" id="PTHR38454">
    <property type="entry name" value="INTEGRAL MEMBRANE PROTEIN-RELATED"/>
    <property type="match status" value="1"/>
</dbReference>
<gene>
    <name evidence="2" type="ORF">LKD45_08855</name>
</gene>
<feature type="transmembrane region" description="Helical" evidence="1">
    <location>
        <begin position="407"/>
        <end position="428"/>
    </location>
</feature>
<sequence length="833" mass="93716">MKKKICFFSFLLPFLSMMAIFIGNGIYPFGDQSFMHSDMYHQYVPFLEEFVRKVRDGEPLYYSWRIGMGSNYLSLYGYYSASPFNWLMLLLPEKYLIEFMSYMVVFKIGLCGFTFSWLLTEKFHTNDLSVLFFSTFYAMSGFVAAYNWNVMWMDTLVLAPLIVLGLEKLVFEKKYSLYCITLGLCILSNYYLSIMVCIFLCLYFLVLVPNLFGSDGWKAFRARLLGAIGRFALFSLLAGGLAAVLLIPEIAALHATEFSEFNFPEKINWYFSFFDVIARHATGVSRETGLDHWPNIFCSSAVFFLIPLYIVNRKIPLKEKLGRLVLCAFFIVSFSVNTLNFIWHGFNYPDSLPARQSFLYILLVLLMCYEAFSKLDGFTMRELFVSLACGLGYLLLAGKLVEDDAFTQGTFVLSACLLAAYALLLYAWKKGKEKQPADSLPYQRAIAIAVLALVAFESTYNMALTSVSTTSRSSYLESIPAYRELVARNEEKDSGFYRYEKLSRVTKNDGALAGYPTASLFSSTSNAAVQDWYDRMGMSESKVFYCFDGQTPLSAALLNVRYLFSRSDAEDSSLYTLIDEQDGVYLYKNNKTLPAGFILQDGQNLSSSEFSEETSDPFEVQNQMAASVSTSDPLFVSIESEESGNQVFFDVYTEGHYYAYCKSSKIDTVSISSASVNKTYKKVKYDYILDLGRHETGDHVTLTNDEDSVLNAVVVRLDEAVLSRTLEALSEQPFTVDSYDSSHVTGHVDVTKAGRLILSIADEPGWTMKVDGEAADYDVYDGVFLSVPLTEGSHTIELSYRPAGLTAGLIVSLICLLVFIGIGVAQKRLGKKS</sequence>
<dbReference type="PANTHER" id="PTHR38454:SF1">
    <property type="entry name" value="INTEGRAL MEMBRANE PROTEIN"/>
    <property type="match status" value="1"/>
</dbReference>
<dbReference type="RefSeq" id="WP_308728304.1">
    <property type="nucleotide sequence ID" value="NZ_JAJEQF010000020.1"/>
</dbReference>